<feature type="domain" description="Peptidase S1" evidence="10">
    <location>
        <begin position="512"/>
        <end position="737"/>
    </location>
</feature>
<dbReference type="InterPro" id="IPR001314">
    <property type="entry name" value="Peptidase_S1A"/>
</dbReference>
<dbReference type="Pfam" id="PF00089">
    <property type="entry name" value="Trypsin"/>
    <property type="match status" value="2"/>
</dbReference>
<accession>A0A8C7DZ15</accession>
<dbReference type="PROSITE" id="PS00135">
    <property type="entry name" value="TRYPSIN_SER"/>
    <property type="match status" value="1"/>
</dbReference>
<feature type="signal peptide" evidence="9">
    <location>
        <begin position="1"/>
        <end position="23"/>
    </location>
</feature>
<dbReference type="GeneTree" id="ENSGT00940000163009"/>
<dbReference type="SMART" id="SM00020">
    <property type="entry name" value="Tryp_SPc"/>
    <property type="match status" value="2"/>
</dbReference>
<dbReference type="PRINTS" id="PR00722">
    <property type="entry name" value="CHYMOTRYPSIN"/>
</dbReference>
<keyword evidence="6" id="KW-0325">Glycoprotein</keyword>
<feature type="domain" description="Peptidase S1" evidence="10">
    <location>
        <begin position="37"/>
        <end position="270"/>
    </location>
</feature>
<dbReference type="Gene3D" id="2.40.10.10">
    <property type="entry name" value="Trypsin-like serine proteases"/>
    <property type="match status" value="2"/>
</dbReference>
<evidence type="ECO:0000313" key="11">
    <source>
        <dbReference type="Ensembl" id="ENSOKIP00005022551.1"/>
    </source>
</evidence>
<keyword evidence="3 7" id="KW-0378">Hydrolase</keyword>
<dbReference type="KEGG" id="oki:109870465"/>
<evidence type="ECO:0000256" key="4">
    <source>
        <dbReference type="ARBA" id="ARBA00022825"/>
    </source>
</evidence>
<dbReference type="Proteomes" id="UP000694557">
    <property type="component" value="Unassembled WGS sequence"/>
</dbReference>
<evidence type="ECO:0000256" key="1">
    <source>
        <dbReference type="ARBA" id="ARBA00022670"/>
    </source>
</evidence>
<feature type="region of interest" description="Disordered" evidence="8">
    <location>
        <begin position="462"/>
        <end position="502"/>
    </location>
</feature>
<dbReference type="GO" id="GO:0004252">
    <property type="term" value="F:serine-type endopeptidase activity"/>
    <property type="evidence" value="ECO:0007669"/>
    <property type="project" value="InterPro"/>
</dbReference>
<dbReference type="RefSeq" id="XP_020316573.1">
    <property type="nucleotide sequence ID" value="XM_020460984.2"/>
</dbReference>
<dbReference type="FunFam" id="2.40.10.10:FF:000057">
    <property type="entry name" value="Zgc:100868"/>
    <property type="match status" value="1"/>
</dbReference>
<feature type="chain" id="PRO_5034081608" evidence="9">
    <location>
        <begin position="24"/>
        <end position="795"/>
    </location>
</feature>
<dbReference type="SUPFAM" id="SSF50494">
    <property type="entry name" value="Trypsin-like serine proteases"/>
    <property type="match status" value="2"/>
</dbReference>
<dbReference type="AlphaFoldDB" id="A0A8C7DZ15"/>
<keyword evidence="2 9" id="KW-0732">Signal</keyword>
<organism evidence="11 12">
    <name type="scientific">Oncorhynchus kisutch</name>
    <name type="common">Coho salmon</name>
    <name type="synonym">Salmo kisutch</name>
    <dbReference type="NCBI Taxonomy" id="8019"/>
    <lineage>
        <taxon>Eukaryota</taxon>
        <taxon>Metazoa</taxon>
        <taxon>Chordata</taxon>
        <taxon>Craniata</taxon>
        <taxon>Vertebrata</taxon>
        <taxon>Euteleostomi</taxon>
        <taxon>Actinopterygii</taxon>
        <taxon>Neopterygii</taxon>
        <taxon>Teleostei</taxon>
        <taxon>Protacanthopterygii</taxon>
        <taxon>Salmoniformes</taxon>
        <taxon>Salmonidae</taxon>
        <taxon>Salmoninae</taxon>
        <taxon>Oncorhynchus</taxon>
    </lineage>
</organism>
<evidence type="ECO:0000256" key="3">
    <source>
        <dbReference type="ARBA" id="ARBA00022801"/>
    </source>
</evidence>
<keyword evidence="4 7" id="KW-0720">Serine protease</keyword>
<dbReference type="CDD" id="cd00190">
    <property type="entry name" value="Tryp_SPc"/>
    <property type="match status" value="2"/>
</dbReference>
<evidence type="ECO:0000313" key="12">
    <source>
        <dbReference type="Proteomes" id="UP000694557"/>
    </source>
</evidence>
<keyword evidence="5" id="KW-1015">Disulfide bond</keyword>
<sequence length="795" mass="81891">MAFLRTLCVVTIMVTFLSNGSHSQLSVCGTPPLNTRIVGGQDAPAGSWPWQASLHRSGSHFCGGSLINKEWVLTAAHCFSSFSTSNLLVYLGRLSQQGSNPNEVTRTVTQIILHPNYTSSTSDNDMCLLKLSSAVTFTNFIRPVCLAAPGSSFHAGATSWVTGWGSISSGVSLPSPQTLQEVDVPVVGNRQCNCNYGVGSITDNMICAGLSTGGKDSCQGDSGGPMMSKQGIRWIQSGVVSFGNGCAQANFPGVYARVSQYQTWINTQITSDQPGYVTFSSSGTDSDLSVSCNGLPAPATTTTAPTTTATTTTAPTTTTSTKTTLATITAPTTTATTTTAPTTTTSTKTTLATTTAPTTTATTTTAPTTTTSTKTTLATTTAPTTTATTTTAPTTTTSTKTTLATTAAPTTTTTKAAPGATTTTNTTLVTKAASTTTTTAPSITTTVYPTTTTMTSTAHTTTTSTITTTTPKTTTTTAPKTTTTTAPKTTTTTAPKTTPEPVVCGSASLNSLTGGGLASGGSWPWIASLQTDGTHVCGGTMVAEDYVMSDAGCFSSQSDASQWTVIMGRLKQNGSNPNEVTLKVINITMSNLTANNVAILRLASQPTLSDYIQPICVDQGSSTFSIGTQCWVAGWGKDQGGAEQNLQQSQTTVVDCESSGSSDNICTAALDLRQGEGGGPLMCKQGDAWYQAAVLTVDSSNKTSSSKTRWSRSPRFSSIQVFTKTARFQSFLQTTVGPLPLPVTARTPVNDTNTANAASATTAVVTPASGATLAHSSLVLLFLSLLSLLLSLGQA</sequence>
<dbReference type="Ensembl" id="ENSOKIT00005023950.1">
    <property type="protein sequence ID" value="ENSOKIP00005022551.1"/>
    <property type="gene ID" value="ENSOKIG00005009909.1"/>
</dbReference>
<dbReference type="PROSITE" id="PS50240">
    <property type="entry name" value="TRYPSIN_DOM"/>
    <property type="match status" value="2"/>
</dbReference>
<dbReference type="InterPro" id="IPR009003">
    <property type="entry name" value="Peptidase_S1_PA"/>
</dbReference>
<dbReference type="InterPro" id="IPR033116">
    <property type="entry name" value="TRYPSIN_SER"/>
</dbReference>
<gene>
    <name evidence="11" type="primary">LOC109870465</name>
</gene>
<dbReference type="GeneID" id="109870465"/>
<reference evidence="11" key="2">
    <citation type="submission" date="2025-09" db="UniProtKB">
        <authorList>
            <consortium name="Ensembl"/>
        </authorList>
    </citation>
    <scope>IDENTIFICATION</scope>
</reference>
<evidence type="ECO:0000259" key="10">
    <source>
        <dbReference type="PROSITE" id="PS50240"/>
    </source>
</evidence>
<evidence type="ECO:0000256" key="7">
    <source>
        <dbReference type="RuleBase" id="RU363034"/>
    </source>
</evidence>
<dbReference type="GO" id="GO:0006508">
    <property type="term" value="P:proteolysis"/>
    <property type="evidence" value="ECO:0007669"/>
    <property type="project" value="UniProtKB-KW"/>
</dbReference>
<keyword evidence="1 7" id="KW-0645">Protease</keyword>
<dbReference type="InterPro" id="IPR001254">
    <property type="entry name" value="Trypsin_dom"/>
</dbReference>
<name>A0A8C7DZ15_ONCKI</name>
<dbReference type="InterPro" id="IPR018114">
    <property type="entry name" value="TRYPSIN_HIS"/>
</dbReference>
<protein>
    <submittedName>
        <fullName evidence="11">Zgc:100868</fullName>
    </submittedName>
</protein>
<evidence type="ECO:0000256" key="9">
    <source>
        <dbReference type="SAM" id="SignalP"/>
    </source>
</evidence>
<dbReference type="PANTHER" id="PTHR24253:SF144">
    <property type="entry name" value="CHYMOTRYPSIN-LIKE PROTEASE CTRL-1-RELATED"/>
    <property type="match status" value="1"/>
</dbReference>
<keyword evidence="12" id="KW-1185">Reference proteome</keyword>
<evidence type="ECO:0000256" key="2">
    <source>
        <dbReference type="ARBA" id="ARBA00022729"/>
    </source>
</evidence>
<evidence type="ECO:0000256" key="5">
    <source>
        <dbReference type="ARBA" id="ARBA00023157"/>
    </source>
</evidence>
<feature type="region of interest" description="Disordered" evidence="8">
    <location>
        <begin position="297"/>
        <end position="403"/>
    </location>
</feature>
<reference evidence="11" key="1">
    <citation type="submission" date="2025-08" db="UniProtKB">
        <authorList>
            <consortium name="Ensembl"/>
        </authorList>
    </citation>
    <scope>IDENTIFICATION</scope>
</reference>
<proteinExistence type="predicted"/>
<dbReference type="InterPro" id="IPR043504">
    <property type="entry name" value="Peptidase_S1_PA_chymotrypsin"/>
</dbReference>
<dbReference type="PROSITE" id="PS00134">
    <property type="entry name" value="TRYPSIN_HIS"/>
    <property type="match status" value="1"/>
</dbReference>
<evidence type="ECO:0000256" key="6">
    <source>
        <dbReference type="ARBA" id="ARBA00023180"/>
    </source>
</evidence>
<evidence type="ECO:0000256" key="8">
    <source>
        <dbReference type="SAM" id="MobiDB-lite"/>
    </source>
</evidence>
<dbReference type="PANTHER" id="PTHR24253">
    <property type="entry name" value="TRANSMEMBRANE PROTEASE SERINE"/>
    <property type="match status" value="1"/>
</dbReference>